<sequence>MLEHNPDTVKIVLKNMPLNFHELATPAALAALAANEQGQFWAFHDMLFAADKLSQKVIDGIAVKLELDLERFNSDRKSQKINRQLTQDLADAQQAGVTGTPTVFINGRLLTKRDGATIQNMIDQELAKLAGQK</sequence>
<feature type="domain" description="Thioredoxin-like fold" evidence="6">
    <location>
        <begin position="7"/>
        <end position="123"/>
    </location>
</feature>
<evidence type="ECO:0000256" key="1">
    <source>
        <dbReference type="ARBA" id="ARBA00005791"/>
    </source>
</evidence>
<dbReference type="Pfam" id="PF13462">
    <property type="entry name" value="Thioredoxin_4"/>
    <property type="match status" value="1"/>
</dbReference>
<dbReference type="PANTHER" id="PTHR13887:SF14">
    <property type="entry name" value="DISULFIDE BOND FORMATION PROTEIN D"/>
    <property type="match status" value="1"/>
</dbReference>
<dbReference type="AlphaFoldDB" id="A0A8J6N719"/>
<dbReference type="Proteomes" id="UP000599024">
    <property type="component" value="Unassembled WGS sequence"/>
</dbReference>
<evidence type="ECO:0000256" key="3">
    <source>
        <dbReference type="ARBA" id="ARBA00023002"/>
    </source>
</evidence>
<dbReference type="Gene3D" id="3.40.30.10">
    <property type="entry name" value="Glutaredoxin"/>
    <property type="match status" value="1"/>
</dbReference>
<comment type="caution">
    <text evidence="7">The sequence shown here is derived from an EMBL/GenBank/DDBJ whole genome shotgun (WGS) entry which is preliminary data.</text>
</comment>
<organism evidence="7 8">
    <name type="scientific">Candidatus Desulfatifera sulfidica</name>
    <dbReference type="NCBI Taxonomy" id="2841691"/>
    <lineage>
        <taxon>Bacteria</taxon>
        <taxon>Pseudomonadati</taxon>
        <taxon>Thermodesulfobacteriota</taxon>
        <taxon>Desulfobulbia</taxon>
        <taxon>Desulfobulbales</taxon>
        <taxon>Desulfobulbaceae</taxon>
        <taxon>Candidatus Desulfatifera</taxon>
    </lineage>
</organism>
<dbReference type="GO" id="GO:0016491">
    <property type="term" value="F:oxidoreductase activity"/>
    <property type="evidence" value="ECO:0007669"/>
    <property type="project" value="UniProtKB-KW"/>
</dbReference>
<proteinExistence type="inferred from homology"/>
<evidence type="ECO:0000313" key="7">
    <source>
        <dbReference type="EMBL" id="MBC8207883.1"/>
    </source>
</evidence>
<gene>
    <name evidence="7" type="ORF">H8E79_01785</name>
</gene>
<dbReference type="PANTHER" id="PTHR13887">
    <property type="entry name" value="GLUTATHIONE S-TRANSFERASE KAPPA"/>
    <property type="match status" value="1"/>
</dbReference>
<keyword evidence="2" id="KW-0732">Signal</keyword>
<dbReference type="InterPro" id="IPR012336">
    <property type="entry name" value="Thioredoxin-like_fold"/>
</dbReference>
<evidence type="ECO:0000256" key="5">
    <source>
        <dbReference type="ARBA" id="ARBA00023284"/>
    </source>
</evidence>
<accession>A0A8J6N719</accession>
<dbReference type="EMBL" id="JACNLK010000021">
    <property type="protein sequence ID" value="MBC8207883.1"/>
    <property type="molecule type" value="Genomic_DNA"/>
</dbReference>
<evidence type="ECO:0000256" key="2">
    <source>
        <dbReference type="ARBA" id="ARBA00022729"/>
    </source>
</evidence>
<keyword evidence="5" id="KW-0676">Redox-active center</keyword>
<keyword evidence="4" id="KW-1015">Disulfide bond</keyword>
<evidence type="ECO:0000313" key="8">
    <source>
        <dbReference type="Proteomes" id="UP000599024"/>
    </source>
</evidence>
<dbReference type="InterPro" id="IPR036249">
    <property type="entry name" value="Thioredoxin-like_sf"/>
</dbReference>
<evidence type="ECO:0000256" key="4">
    <source>
        <dbReference type="ARBA" id="ARBA00023157"/>
    </source>
</evidence>
<dbReference type="SUPFAM" id="SSF52833">
    <property type="entry name" value="Thioredoxin-like"/>
    <property type="match status" value="1"/>
</dbReference>
<name>A0A8J6N719_9BACT</name>
<protein>
    <submittedName>
        <fullName evidence="7">Thioredoxin domain-containing protein</fullName>
    </submittedName>
</protein>
<comment type="similarity">
    <text evidence="1">Belongs to the thioredoxin family. DsbA subfamily.</text>
</comment>
<keyword evidence="3" id="KW-0560">Oxidoreductase</keyword>
<evidence type="ECO:0000259" key="6">
    <source>
        <dbReference type="Pfam" id="PF13462"/>
    </source>
</evidence>
<reference evidence="7 8" key="1">
    <citation type="submission" date="2020-08" db="EMBL/GenBank/DDBJ databases">
        <title>Bridging the membrane lipid divide: bacteria of the FCB group superphylum have the potential to synthesize archaeal ether lipids.</title>
        <authorList>
            <person name="Villanueva L."/>
            <person name="Von Meijenfeldt F.A.B."/>
            <person name="Westbye A.B."/>
            <person name="Yadav S."/>
            <person name="Hopmans E.C."/>
            <person name="Dutilh B.E."/>
            <person name="Sinninghe Damste J.S."/>
        </authorList>
    </citation>
    <scope>NUCLEOTIDE SEQUENCE [LARGE SCALE GENOMIC DNA]</scope>
    <source>
        <strain evidence="7">NIOZ-UU81</strain>
    </source>
</reference>